<evidence type="ECO:0000313" key="1">
    <source>
        <dbReference type="EMBL" id="KIK10593.1"/>
    </source>
</evidence>
<dbReference type="Proteomes" id="UP000054018">
    <property type="component" value="Unassembled WGS sequence"/>
</dbReference>
<dbReference type="EMBL" id="KN834547">
    <property type="protein sequence ID" value="KIK10593.1"/>
    <property type="molecule type" value="Genomic_DNA"/>
</dbReference>
<keyword evidence="2" id="KW-1185">Reference proteome</keyword>
<evidence type="ECO:0000313" key="2">
    <source>
        <dbReference type="Proteomes" id="UP000054018"/>
    </source>
</evidence>
<dbReference type="AlphaFoldDB" id="A0A0C9YRE9"/>
<organism evidence="1 2">
    <name type="scientific">Pisolithus microcarpus 441</name>
    <dbReference type="NCBI Taxonomy" id="765257"/>
    <lineage>
        <taxon>Eukaryota</taxon>
        <taxon>Fungi</taxon>
        <taxon>Dikarya</taxon>
        <taxon>Basidiomycota</taxon>
        <taxon>Agaricomycotina</taxon>
        <taxon>Agaricomycetes</taxon>
        <taxon>Agaricomycetidae</taxon>
        <taxon>Boletales</taxon>
        <taxon>Sclerodermatineae</taxon>
        <taxon>Pisolithaceae</taxon>
        <taxon>Pisolithus</taxon>
    </lineage>
</organism>
<proteinExistence type="predicted"/>
<protein>
    <submittedName>
        <fullName evidence="1">Uncharacterized protein</fullName>
    </submittedName>
</protein>
<sequence>MRLSRDRHVSAFPLSRDIGFCSHHGSAHVLGSIFGLMTLVELSSLAAPVGCSS</sequence>
<accession>A0A0C9YRE9</accession>
<gene>
    <name evidence="1" type="ORF">PISMIDRAFT_20252</name>
</gene>
<dbReference type="HOGENOM" id="CLU_3069634_0_0_1"/>
<reference evidence="1 2" key="1">
    <citation type="submission" date="2014-04" db="EMBL/GenBank/DDBJ databases">
        <authorList>
            <consortium name="DOE Joint Genome Institute"/>
            <person name="Kuo A."/>
            <person name="Kohler A."/>
            <person name="Costa M.D."/>
            <person name="Nagy L.G."/>
            <person name="Floudas D."/>
            <person name="Copeland A."/>
            <person name="Barry K.W."/>
            <person name="Cichocki N."/>
            <person name="Veneault-Fourrey C."/>
            <person name="LaButti K."/>
            <person name="Lindquist E.A."/>
            <person name="Lipzen A."/>
            <person name="Lundell T."/>
            <person name="Morin E."/>
            <person name="Murat C."/>
            <person name="Sun H."/>
            <person name="Tunlid A."/>
            <person name="Henrissat B."/>
            <person name="Grigoriev I.V."/>
            <person name="Hibbett D.S."/>
            <person name="Martin F."/>
            <person name="Nordberg H.P."/>
            <person name="Cantor M.N."/>
            <person name="Hua S.X."/>
        </authorList>
    </citation>
    <scope>NUCLEOTIDE SEQUENCE [LARGE SCALE GENOMIC DNA]</scope>
    <source>
        <strain evidence="1 2">441</strain>
    </source>
</reference>
<reference evidence="2" key="2">
    <citation type="submission" date="2015-01" db="EMBL/GenBank/DDBJ databases">
        <title>Evolutionary Origins and Diversification of the Mycorrhizal Mutualists.</title>
        <authorList>
            <consortium name="DOE Joint Genome Institute"/>
            <consortium name="Mycorrhizal Genomics Consortium"/>
            <person name="Kohler A."/>
            <person name="Kuo A."/>
            <person name="Nagy L.G."/>
            <person name="Floudas D."/>
            <person name="Copeland A."/>
            <person name="Barry K.W."/>
            <person name="Cichocki N."/>
            <person name="Veneault-Fourrey C."/>
            <person name="LaButti K."/>
            <person name="Lindquist E.A."/>
            <person name="Lipzen A."/>
            <person name="Lundell T."/>
            <person name="Morin E."/>
            <person name="Murat C."/>
            <person name="Riley R."/>
            <person name="Ohm R."/>
            <person name="Sun H."/>
            <person name="Tunlid A."/>
            <person name="Henrissat B."/>
            <person name="Grigoriev I.V."/>
            <person name="Hibbett D.S."/>
            <person name="Martin F."/>
        </authorList>
    </citation>
    <scope>NUCLEOTIDE SEQUENCE [LARGE SCALE GENOMIC DNA]</scope>
    <source>
        <strain evidence="2">441</strain>
    </source>
</reference>
<name>A0A0C9YRE9_9AGAM</name>